<evidence type="ECO:0000313" key="3">
    <source>
        <dbReference type="Proteomes" id="UP000367825"/>
    </source>
</evidence>
<evidence type="ECO:0000313" key="2">
    <source>
        <dbReference type="EMBL" id="VVE01790.1"/>
    </source>
</evidence>
<keyword evidence="3" id="KW-1185">Reference proteome</keyword>
<proteinExistence type="predicted"/>
<dbReference type="PROSITE" id="PS51750">
    <property type="entry name" value="BRO_N"/>
    <property type="match status" value="1"/>
</dbReference>
<dbReference type="RefSeq" id="WP_060121186.1">
    <property type="nucleotide sequence ID" value="NZ_CABPSC010000007.1"/>
</dbReference>
<accession>A0A5E4UTK1</accession>
<name>A0A5E4UTK1_9BURK</name>
<dbReference type="InterPro" id="IPR003497">
    <property type="entry name" value="BRO_N_domain"/>
</dbReference>
<dbReference type="PANTHER" id="PTHR36180">
    <property type="entry name" value="DNA-BINDING PROTEIN-RELATED-RELATED"/>
    <property type="match status" value="1"/>
</dbReference>
<dbReference type="PANTHER" id="PTHR36180:SF2">
    <property type="entry name" value="BRO FAMILY PROTEIN"/>
    <property type="match status" value="1"/>
</dbReference>
<gene>
    <name evidence="2" type="ORF">PNO31109_02157</name>
</gene>
<dbReference type="Pfam" id="PF02498">
    <property type="entry name" value="Bro-N"/>
    <property type="match status" value="1"/>
</dbReference>
<evidence type="ECO:0000259" key="1">
    <source>
        <dbReference type="PROSITE" id="PS51750"/>
    </source>
</evidence>
<organism evidence="2 3">
    <name type="scientific">Pandoraea nosoerga</name>
    <dbReference type="NCBI Taxonomy" id="2508296"/>
    <lineage>
        <taxon>Bacteria</taxon>
        <taxon>Pseudomonadati</taxon>
        <taxon>Pseudomonadota</taxon>
        <taxon>Betaproteobacteria</taxon>
        <taxon>Burkholderiales</taxon>
        <taxon>Burkholderiaceae</taxon>
        <taxon>Pandoraea</taxon>
    </lineage>
</organism>
<protein>
    <recommendedName>
        <fullName evidence="1">Bro-N domain-containing protein</fullName>
    </recommendedName>
</protein>
<sequence length="257" mass="27741">MSAIIPFQFEAHAVRVQVDDAGLPWFNANDVCDALEMGNPSQAIKSHVDVDDLQKLEVIDNLGRMQRANHVNESGLYALILGSTKDAAKRFKRWVTGEVLPAIRKTGAYSAPGALASLPAPTHDRVSAILLIGEAVAKVPGVKTGIAMAATLTCIQENTGLTTEVLRRALPAKSAAANEPICSLNATQLGKLLNRSAKATNQLLASRGFQFRNDRDEWELTEAGEAWAEAMPYSRNGHSGYQILWNPAVAEQLKEVA</sequence>
<dbReference type="AlphaFoldDB" id="A0A5E4UTK1"/>
<dbReference type="OrthoDB" id="1042522at2"/>
<dbReference type="EMBL" id="CABPSC010000007">
    <property type="protein sequence ID" value="VVE01790.1"/>
    <property type="molecule type" value="Genomic_DNA"/>
</dbReference>
<dbReference type="SMART" id="SM01040">
    <property type="entry name" value="Bro-N"/>
    <property type="match status" value="1"/>
</dbReference>
<feature type="domain" description="Bro-N" evidence="1">
    <location>
        <begin position="1"/>
        <end position="107"/>
    </location>
</feature>
<dbReference type="Proteomes" id="UP000367825">
    <property type="component" value="Unassembled WGS sequence"/>
</dbReference>
<reference evidence="2 3" key="1">
    <citation type="submission" date="2019-08" db="EMBL/GenBank/DDBJ databases">
        <authorList>
            <person name="Peeters C."/>
        </authorList>
    </citation>
    <scope>NUCLEOTIDE SEQUENCE [LARGE SCALE GENOMIC DNA]</scope>
    <source>
        <strain evidence="2 3">LMG 31109</strain>
    </source>
</reference>